<keyword evidence="4 7" id="KW-1133">Transmembrane helix</keyword>
<gene>
    <name evidence="8" type="ORF">PHJA_002323500</name>
</gene>
<name>A0A830D3P3_9LAMI</name>
<dbReference type="GO" id="GO:0005886">
    <property type="term" value="C:plasma membrane"/>
    <property type="evidence" value="ECO:0007669"/>
    <property type="project" value="UniProtKB-SubCell"/>
</dbReference>
<evidence type="ECO:0000256" key="3">
    <source>
        <dbReference type="ARBA" id="ARBA00022692"/>
    </source>
</evidence>
<dbReference type="PANTHER" id="PTHR10687">
    <property type="entry name" value="SECRETORY CARRIER-ASSOCIATED MEMBRANE PROTEIN SCAMP"/>
    <property type="match status" value="1"/>
</dbReference>
<dbReference type="GO" id="GO:0015031">
    <property type="term" value="P:protein transport"/>
    <property type="evidence" value="ECO:0007669"/>
    <property type="project" value="InterPro"/>
</dbReference>
<keyword evidence="3 7" id="KW-0812">Transmembrane</keyword>
<organism evidence="8 9">
    <name type="scientific">Phtheirospermum japonicum</name>
    <dbReference type="NCBI Taxonomy" id="374723"/>
    <lineage>
        <taxon>Eukaryota</taxon>
        <taxon>Viridiplantae</taxon>
        <taxon>Streptophyta</taxon>
        <taxon>Embryophyta</taxon>
        <taxon>Tracheophyta</taxon>
        <taxon>Spermatophyta</taxon>
        <taxon>Magnoliopsida</taxon>
        <taxon>eudicotyledons</taxon>
        <taxon>Gunneridae</taxon>
        <taxon>Pentapetalae</taxon>
        <taxon>asterids</taxon>
        <taxon>lamiids</taxon>
        <taxon>Lamiales</taxon>
        <taxon>Orobanchaceae</taxon>
        <taxon>Orobanchaceae incertae sedis</taxon>
        <taxon>Phtheirospermum</taxon>
    </lineage>
</organism>
<evidence type="ECO:0000256" key="7">
    <source>
        <dbReference type="RuleBase" id="RU363122"/>
    </source>
</evidence>
<evidence type="ECO:0000256" key="4">
    <source>
        <dbReference type="ARBA" id="ARBA00022989"/>
    </source>
</evidence>
<dbReference type="GO" id="GO:0032588">
    <property type="term" value="C:trans-Golgi network membrane"/>
    <property type="evidence" value="ECO:0007669"/>
    <property type="project" value="TreeGrafter"/>
</dbReference>
<dbReference type="EMBL" id="BMAC01000710">
    <property type="protein sequence ID" value="GFQ01796.1"/>
    <property type="molecule type" value="Genomic_DNA"/>
</dbReference>
<dbReference type="AlphaFoldDB" id="A0A830D3P3"/>
<comment type="caution">
    <text evidence="8">The sequence shown here is derived from an EMBL/GenBank/DDBJ whole genome shotgun (WGS) entry which is preliminary data.</text>
</comment>
<proteinExistence type="inferred from homology"/>
<feature type="transmembrane region" description="Helical" evidence="7">
    <location>
        <begin position="71"/>
        <end position="94"/>
    </location>
</feature>
<evidence type="ECO:0000313" key="9">
    <source>
        <dbReference type="Proteomes" id="UP000653305"/>
    </source>
</evidence>
<protein>
    <recommendedName>
        <fullName evidence="7">Secretory carrier-associated membrane protein</fullName>
        <shortName evidence="7">Secretory carrier membrane protein</shortName>
    </recommendedName>
</protein>
<dbReference type="Pfam" id="PF04144">
    <property type="entry name" value="SCAMP"/>
    <property type="match status" value="1"/>
</dbReference>
<keyword evidence="7" id="KW-1003">Cell membrane</keyword>
<dbReference type="GO" id="GO:0030658">
    <property type="term" value="C:transport vesicle membrane"/>
    <property type="evidence" value="ECO:0007669"/>
    <property type="project" value="UniProtKB-SubCell"/>
</dbReference>
<evidence type="ECO:0000256" key="1">
    <source>
        <dbReference type="ARBA" id="ARBA00004003"/>
    </source>
</evidence>
<dbReference type="Proteomes" id="UP000653305">
    <property type="component" value="Unassembled WGS sequence"/>
</dbReference>
<reference evidence="8" key="1">
    <citation type="submission" date="2020-07" db="EMBL/GenBank/DDBJ databases">
        <title>Ethylene signaling mediates host invasion by parasitic plants.</title>
        <authorList>
            <person name="Yoshida S."/>
        </authorList>
    </citation>
    <scope>NUCLEOTIDE SEQUENCE</scope>
    <source>
        <strain evidence="8">Okayama</strain>
    </source>
</reference>
<evidence type="ECO:0000313" key="8">
    <source>
        <dbReference type="EMBL" id="GFQ01796.1"/>
    </source>
</evidence>
<dbReference type="PANTHER" id="PTHR10687:SF75">
    <property type="entry name" value="SECRETORY CARRIER-ASSOCIATED MEMBRANE PROTEIN 5"/>
    <property type="match status" value="1"/>
</dbReference>
<sequence>MSFNISQCSIYNVLGLTFTLLWNIIVVTTAWIRQGDPKSWLLTIIYFIFWVPGAYVLWYRPLYRAFGKESAMRFGWFFLFTCFTLDFASLMPLLQKVDTKVPHPRRLWENHH</sequence>
<dbReference type="GO" id="GO:0055038">
    <property type="term" value="C:recycling endosome membrane"/>
    <property type="evidence" value="ECO:0007669"/>
    <property type="project" value="TreeGrafter"/>
</dbReference>
<comment type="caution">
    <text evidence="7">Lacks conserved residue(s) required for the propagation of feature annotation.</text>
</comment>
<keyword evidence="5 7" id="KW-0472">Membrane</keyword>
<feature type="transmembrane region" description="Helical" evidence="7">
    <location>
        <begin position="12"/>
        <end position="33"/>
    </location>
</feature>
<dbReference type="InterPro" id="IPR007273">
    <property type="entry name" value="SCAMP"/>
</dbReference>
<keyword evidence="6 7" id="KW-0968">Cytoplasmic vesicle</keyword>
<comment type="function">
    <text evidence="1 7">Probably involved in membrane trafficking.</text>
</comment>
<evidence type="ECO:0000256" key="6">
    <source>
        <dbReference type="ARBA" id="ARBA00023329"/>
    </source>
</evidence>
<feature type="transmembrane region" description="Helical" evidence="7">
    <location>
        <begin position="39"/>
        <end position="59"/>
    </location>
</feature>
<keyword evidence="9" id="KW-1185">Reference proteome</keyword>
<dbReference type="OrthoDB" id="242866at2759"/>
<comment type="similarity">
    <text evidence="2 7">Belongs to the SCAMP family.</text>
</comment>
<comment type="subcellular location">
    <subcellularLocation>
        <location evidence="7">Cell membrane</location>
        <topology evidence="7">Multi-pass membrane protein</topology>
    </subcellularLocation>
    <subcellularLocation>
        <location evidence="7">Cytoplasmic vesicle</location>
        <location evidence="7">Secretory vesicle membrane</location>
        <topology evidence="7">Multi-pass membrane protein</topology>
    </subcellularLocation>
</comment>
<accession>A0A830D3P3</accession>
<keyword evidence="7" id="KW-0813">Transport</keyword>
<evidence type="ECO:0000256" key="2">
    <source>
        <dbReference type="ARBA" id="ARBA00010482"/>
    </source>
</evidence>
<evidence type="ECO:0000256" key="5">
    <source>
        <dbReference type="ARBA" id="ARBA00023136"/>
    </source>
</evidence>